<feature type="compositionally biased region" description="Low complexity" evidence="1">
    <location>
        <begin position="9"/>
        <end position="21"/>
    </location>
</feature>
<protein>
    <submittedName>
        <fullName evidence="2">Uncharacterized protein mur33</fullName>
    </submittedName>
</protein>
<gene>
    <name evidence="2" type="primary">mur33</name>
</gene>
<name>F2WUE5_9ACTN</name>
<accession>F2WUE5</accession>
<feature type="region of interest" description="Disordered" evidence="1">
    <location>
        <begin position="1"/>
        <end position="45"/>
    </location>
</feature>
<dbReference type="AlphaFoldDB" id="F2WUE5"/>
<evidence type="ECO:0000313" key="2">
    <source>
        <dbReference type="EMBL" id="ADZ45345.1"/>
    </source>
</evidence>
<proteinExistence type="predicted"/>
<sequence>MVRSSHGGRSAQRQAQNSAAATGHHAAREQGAMGSHTTRAELTPGGITVESSGAVIIHLNRSAEGKGARTRELFSGDSTLFGYSSASPMRLSLREENIAEPAGRITASQGHWLLSNFNPTASYIVENIEGSGEFVKVLPGRRAAPIPFELSRIILPDQPTLTRFNVLAPAPLRVDGDDVQHTLVSRSFSLTEDTKYFLVLVALCEPRLSGSSQHGVPTDNEIVERLRPLASCRSLTRGAVNYHLDYLASSKLPLHEWGESPGEDRMRWKREALVSIALRHDLVQERHLNLLPPVKAPDLSGCARMAGF</sequence>
<evidence type="ECO:0000256" key="1">
    <source>
        <dbReference type="SAM" id="MobiDB-lite"/>
    </source>
</evidence>
<reference evidence="2" key="1">
    <citation type="journal article" date="2011" name="Mol. Biosyst.">
        <title>Identification of the gene cluster involved in muraymycin biosynthesis from Streptomyces sp. NRRL 30471.</title>
        <authorList>
            <person name="Cheng L."/>
            <person name="Chen W."/>
            <person name="Zhai L."/>
            <person name="Xu D."/>
            <person name="Huang T."/>
            <person name="Lin S."/>
            <person name="Zhou X."/>
            <person name="Deng Z."/>
        </authorList>
    </citation>
    <scope>NUCLEOTIDE SEQUENCE</scope>
    <source>
        <strain evidence="2">NRRL 30471</strain>
    </source>
</reference>
<dbReference type="EMBL" id="HQ257512">
    <property type="protein sequence ID" value="ADZ45345.1"/>
    <property type="molecule type" value="Genomic_DNA"/>
</dbReference>
<organism evidence="2">
    <name type="scientific">Streptomyces sp. NRRL 30471</name>
    <dbReference type="NCBI Taxonomy" id="996287"/>
    <lineage>
        <taxon>Bacteria</taxon>
        <taxon>Bacillati</taxon>
        <taxon>Actinomycetota</taxon>
        <taxon>Actinomycetes</taxon>
        <taxon>Kitasatosporales</taxon>
        <taxon>Streptomycetaceae</taxon>
        <taxon>Streptomyces</taxon>
    </lineage>
</organism>